<feature type="domain" description="HTH cro/C1-type" evidence="3">
    <location>
        <begin position="8"/>
        <end position="41"/>
    </location>
</feature>
<evidence type="ECO:0000256" key="1">
    <source>
        <dbReference type="SAM" id="MobiDB-lite"/>
    </source>
</evidence>
<dbReference type="EMBL" id="LJJC01000004">
    <property type="protein sequence ID" value="KQL54567.1"/>
    <property type="molecule type" value="Genomic_DNA"/>
</dbReference>
<reference evidence="4 5" key="1">
    <citation type="submission" date="2015-09" db="EMBL/GenBank/DDBJ databases">
        <title>Genome sequencing project for genomic taxonomy and phylogenomics of Bacillus-like bacteria.</title>
        <authorList>
            <person name="Liu B."/>
            <person name="Wang J."/>
            <person name="Zhu Y."/>
            <person name="Liu G."/>
            <person name="Chen Q."/>
            <person name="Chen Z."/>
            <person name="Lan J."/>
            <person name="Che J."/>
            <person name="Ge C."/>
            <person name="Shi H."/>
            <person name="Pan Z."/>
            <person name="Liu X."/>
        </authorList>
    </citation>
    <scope>NUCLEOTIDE SEQUENCE [LARGE SCALE GENOMIC DNA]</scope>
    <source>
        <strain evidence="4 5">LMG 18435</strain>
    </source>
</reference>
<organism evidence="4 5">
    <name type="scientific">Heyndrickxia shackletonii</name>
    <dbReference type="NCBI Taxonomy" id="157838"/>
    <lineage>
        <taxon>Bacteria</taxon>
        <taxon>Bacillati</taxon>
        <taxon>Bacillota</taxon>
        <taxon>Bacilli</taxon>
        <taxon>Bacillales</taxon>
        <taxon>Bacillaceae</taxon>
        <taxon>Heyndrickxia</taxon>
    </lineage>
</organism>
<accession>A0A0Q3WWW1</accession>
<evidence type="ECO:0000313" key="5">
    <source>
        <dbReference type="Proteomes" id="UP000051888"/>
    </source>
</evidence>
<feature type="transmembrane region" description="Helical" evidence="2">
    <location>
        <begin position="104"/>
        <end position="128"/>
    </location>
</feature>
<dbReference type="AlphaFoldDB" id="A0A0Q3WWW1"/>
<feature type="compositionally biased region" description="Polar residues" evidence="1">
    <location>
        <begin position="135"/>
        <end position="147"/>
    </location>
</feature>
<keyword evidence="2" id="KW-0812">Transmembrane</keyword>
<sequence>MTELGSRLKEARKAKGLSLDDLQEMTKIQKRYLRGIEEGNYDTIPGKFYVRAFIKQYAEAVGLESEQVFEEFKNEVPVTHNDEINEQISRVQTRRTVSAGTSKVFNILPTILVVVFIVAAVFLIWILVQKFSGSGQAENHNATNSAQVKVKESGKSNQAKTKDNTVDNKQSNNTNADSKTNNNESTNSQNEQKPVQELKVESTSGNNSTYKLSNTDKFKLTVSSTDRAWILVKNGINGKTIFTGTLNKGEKQTFDLTNENQAYISIGNVPATEIKVNDENLEYAVKSNTQKITIQFEPLKTK</sequence>
<dbReference type="PATRIC" id="fig|157838.3.peg.3201"/>
<keyword evidence="5" id="KW-1185">Reference proteome</keyword>
<gene>
    <name evidence="4" type="ORF">AN964_14390</name>
</gene>
<dbReference type="CDD" id="cd00093">
    <property type="entry name" value="HTH_XRE"/>
    <property type="match status" value="1"/>
</dbReference>
<proteinExistence type="predicted"/>
<dbReference type="RefSeq" id="WP_055740344.1">
    <property type="nucleotide sequence ID" value="NZ_JAAIWL010000003.1"/>
</dbReference>
<dbReference type="Gene3D" id="1.10.260.40">
    <property type="entry name" value="lambda repressor-like DNA-binding domains"/>
    <property type="match status" value="1"/>
</dbReference>
<dbReference type="PROSITE" id="PS50943">
    <property type="entry name" value="HTH_CROC1"/>
    <property type="match status" value="1"/>
</dbReference>
<protein>
    <recommendedName>
        <fullName evidence="3">HTH cro/C1-type domain-containing protein</fullName>
    </recommendedName>
</protein>
<dbReference type="InterPro" id="IPR050400">
    <property type="entry name" value="Bact_Cytoskel_RodZ"/>
</dbReference>
<evidence type="ECO:0000259" key="3">
    <source>
        <dbReference type="PROSITE" id="PS50943"/>
    </source>
</evidence>
<dbReference type="Pfam" id="PF13464">
    <property type="entry name" value="RodZ_C"/>
    <property type="match status" value="1"/>
</dbReference>
<feature type="compositionally biased region" description="Basic and acidic residues" evidence="1">
    <location>
        <begin position="149"/>
        <end position="166"/>
    </location>
</feature>
<dbReference type="Pfam" id="PF13413">
    <property type="entry name" value="HTH_25"/>
    <property type="match status" value="1"/>
</dbReference>
<name>A0A0Q3WWW1_9BACI</name>
<dbReference type="STRING" id="157838.AN964_14390"/>
<dbReference type="SUPFAM" id="SSF47413">
    <property type="entry name" value="lambda repressor-like DNA-binding domains"/>
    <property type="match status" value="1"/>
</dbReference>
<dbReference type="PANTHER" id="PTHR34475:SF1">
    <property type="entry name" value="CYTOSKELETON PROTEIN RODZ"/>
    <property type="match status" value="1"/>
</dbReference>
<dbReference type="InterPro" id="IPR001387">
    <property type="entry name" value="Cro/C1-type_HTH"/>
</dbReference>
<dbReference type="SMART" id="SM00530">
    <property type="entry name" value="HTH_XRE"/>
    <property type="match status" value="1"/>
</dbReference>
<dbReference type="OrthoDB" id="9797543at2"/>
<dbReference type="InterPro" id="IPR025194">
    <property type="entry name" value="RodZ-like_C"/>
</dbReference>
<dbReference type="PANTHER" id="PTHR34475">
    <property type="match status" value="1"/>
</dbReference>
<feature type="region of interest" description="Disordered" evidence="1">
    <location>
        <begin position="135"/>
        <end position="208"/>
    </location>
</feature>
<dbReference type="GO" id="GO:0003677">
    <property type="term" value="F:DNA binding"/>
    <property type="evidence" value="ECO:0007669"/>
    <property type="project" value="InterPro"/>
</dbReference>
<comment type="caution">
    <text evidence="4">The sequence shown here is derived from an EMBL/GenBank/DDBJ whole genome shotgun (WGS) entry which is preliminary data.</text>
</comment>
<evidence type="ECO:0000313" key="4">
    <source>
        <dbReference type="EMBL" id="KQL54567.1"/>
    </source>
</evidence>
<keyword evidence="2" id="KW-1133">Transmembrane helix</keyword>
<evidence type="ECO:0000256" key="2">
    <source>
        <dbReference type="SAM" id="Phobius"/>
    </source>
</evidence>
<dbReference type="Proteomes" id="UP000051888">
    <property type="component" value="Unassembled WGS sequence"/>
</dbReference>
<feature type="compositionally biased region" description="Low complexity" evidence="1">
    <location>
        <begin position="171"/>
        <end position="193"/>
    </location>
</feature>
<dbReference type="InterPro" id="IPR010982">
    <property type="entry name" value="Lambda_DNA-bd_dom_sf"/>
</dbReference>
<keyword evidence="2" id="KW-0472">Membrane</keyword>